<dbReference type="KEGG" id="afd:Alfi_0483"/>
<gene>
    <name evidence="2" type="ordered locus">Alfi_0483</name>
</gene>
<dbReference type="AlphaFoldDB" id="I3YIQ9"/>
<evidence type="ECO:0000313" key="3">
    <source>
        <dbReference type="Proteomes" id="UP000006052"/>
    </source>
</evidence>
<dbReference type="EMBL" id="CP003274">
    <property type="protein sequence ID" value="AFL76877.1"/>
    <property type="molecule type" value="Genomic_DNA"/>
</dbReference>
<proteinExistence type="predicted"/>
<dbReference type="HOGENOM" id="CLU_1500485_0_0_10"/>
<protein>
    <submittedName>
        <fullName evidence="2">Uncharacterized protein</fullName>
    </submittedName>
</protein>
<name>I3YIQ9_ALIFI</name>
<evidence type="ECO:0000313" key="2">
    <source>
        <dbReference type="EMBL" id="AFL76877.1"/>
    </source>
</evidence>
<feature type="compositionally biased region" description="Basic and acidic residues" evidence="1">
    <location>
        <begin position="8"/>
        <end position="19"/>
    </location>
</feature>
<accession>I3YIQ9</accession>
<sequence length="179" mass="19157">MLRPYTPNRKESRSADPRLVRGGAPSFAVTRTLAVDNNPALKAPKSGNGGPFSELGAGHWNSSCRSCVTIFFIDSPAPVFHHAGTAKKESDKGSDVAIMSSKSVAVPASSVTMLPKSPASIGSRFGSRGADGNDKPKDALFRLSWCEAYQSVTAPLFRYFNFTITGAGYSNLSFIFSHY</sequence>
<dbReference type="Proteomes" id="UP000006052">
    <property type="component" value="Chromosome"/>
</dbReference>
<reference evidence="3" key="1">
    <citation type="journal article" date="2013" name="Stand. Genomic Sci.">
        <title>Complete genome sequence of the bile-resistant pigment-producing anaerobe Alistipes finegoldii type strain (AHN2437(T)).</title>
        <authorList>
            <person name="Mavromatis K."/>
            <person name="Stackebrandt E."/>
            <person name="Munk C."/>
            <person name="Lapidus A."/>
            <person name="Nolan M."/>
            <person name="Lucas S."/>
            <person name="Hammon N."/>
            <person name="Deshpande S."/>
            <person name="Cheng J.F."/>
            <person name="Tapia R."/>
            <person name="Goodwin L.A."/>
            <person name="Pitluck S."/>
            <person name="Liolios K."/>
            <person name="Pagani I."/>
            <person name="Ivanova N."/>
            <person name="Mikhailova N."/>
            <person name="Huntemann M."/>
            <person name="Pati A."/>
            <person name="Chen A."/>
            <person name="Palaniappan K."/>
            <person name="Land M."/>
            <person name="Hauser L."/>
            <person name="Rohde M."/>
            <person name="Gronow S."/>
            <person name="Goker M."/>
            <person name="Detter J.C."/>
            <person name="Bristow J."/>
            <person name="Eisen J.A."/>
            <person name="Markowitz V."/>
            <person name="Hugenholtz P."/>
            <person name="Kyrpides N.C."/>
            <person name="Klenk H.P."/>
            <person name="Woyke T."/>
        </authorList>
    </citation>
    <scope>NUCLEOTIDE SEQUENCE</scope>
    <source>
        <strain evidence="3">DSM 17242 / JCM 16770 / AHN 2437 / CCUG 46020 / CIP 107999</strain>
    </source>
</reference>
<evidence type="ECO:0000256" key="1">
    <source>
        <dbReference type="SAM" id="MobiDB-lite"/>
    </source>
</evidence>
<feature type="region of interest" description="Disordered" evidence="1">
    <location>
        <begin position="1"/>
        <end position="23"/>
    </location>
</feature>
<organism evidence="2 3">
    <name type="scientific">Alistipes finegoldii (strain DSM 17242 / JCM 16770 / CCUG 46020 / CIP 107999 / KCTC 15236 / AHN 2437)</name>
    <dbReference type="NCBI Taxonomy" id="679935"/>
    <lineage>
        <taxon>Bacteria</taxon>
        <taxon>Pseudomonadati</taxon>
        <taxon>Bacteroidota</taxon>
        <taxon>Bacteroidia</taxon>
        <taxon>Bacteroidales</taxon>
        <taxon>Rikenellaceae</taxon>
        <taxon>Alistipes</taxon>
    </lineage>
</organism>